<feature type="region of interest" description="Disordered" evidence="1">
    <location>
        <begin position="45"/>
        <end position="66"/>
    </location>
</feature>
<gene>
    <name evidence="3" type="ORF">ADL29_17650</name>
</gene>
<accession>A0A0N0GZK3</accession>
<dbReference type="InterPro" id="IPR045641">
    <property type="entry name" value="SrpI-like"/>
</dbReference>
<dbReference type="Proteomes" id="UP000037982">
    <property type="component" value="Unassembled WGS sequence"/>
</dbReference>
<organism evidence="3 4">
    <name type="scientific">Streptomyces chattanoogensis</name>
    <dbReference type="NCBI Taxonomy" id="66876"/>
    <lineage>
        <taxon>Bacteria</taxon>
        <taxon>Bacillati</taxon>
        <taxon>Actinomycetota</taxon>
        <taxon>Actinomycetes</taxon>
        <taxon>Kitasatosporales</taxon>
        <taxon>Streptomycetaceae</taxon>
        <taxon>Streptomyces</taxon>
    </lineage>
</organism>
<name>A0A0N0GZK3_9ACTN</name>
<dbReference type="RefSeq" id="WP_053924590.1">
    <property type="nucleotide sequence ID" value="NZ_LGKG01000136.1"/>
</dbReference>
<dbReference type="Pfam" id="PF19307">
    <property type="entry name" value="SrpI-like"/>
    <property type="match status" value="1"/>
</dbReference>
<evidence type="ECO:0000313" key="4">
    <source>
        <dbReference type="Proteomes" id="UP000037982"/>
    </source>
</evidence>
<protein>
    <recommendedName>
        <fullName evidence="2">Type 2A encapsulin shell protein SrpI-like domain-containing protein</fullName>
    </recommendedName>
</protein>
<dbReference type="EMBL" id="LGKG01000136">
    <property type="protein sequence ID" value="KPC62812.1"/>
    <property type="molecule type" value="Genomic_DNA"/>
</dbReference>
<reference evidence="4" key="1">
    <citation type="submission" date="2015-07" db="EMBL/GenBank/DDBJ databases">
        <authorList>
            <person name="Ju K.-S."/>
            <person name="Doroghazi J.R."/>
            <person name="Metcalf W.W."/>
        </authorList>
    </citation>
    <scope>NUCLEOTIDE SEQUENCE [LARGE SCALE GENOMIC DNA]</scope>
    <source>
        <strain evidence="4">NRRL ISP-5002</strain>
    </source>
</reference>
<sequence length="79" mass="8719">MAVSRPARQASRCLPVTPGKSSCRSEERLRLAIEALRERQECELINNGESGPRRTGLPEGQEPGLPVRFMDLSEQAIVS</sequence>
<evidence type="ECO:0000256" key="1">
    <source>
        <dbReference type="SAM" id="MobiDB-lite"/>
    </source>
</evidence>
<keyword evidence="4" id="KW-1185">Reference proteome</keyword>
<comment type="caution">
    <text evidence="3">The sequence shown here is derived from an EMBL/GenBank/DDBJ whole genome shotgun (WGS) entry which is preliminary data.</text>
</comment>
<evidence type="ECO:0000259" key="2">
    <source>
        <dbReference type="Pfam" id="PF19307"/>
    </source>
</evidence>
<evidence type="ECO:0000313" key="3">
    <source>
        <dbReference type="EMBL" id="KPC62812.1"/>
    </source>
</evidence>
<proteinExistence type="predicted"/>
<dbReference type="AlphaFoldDB" id="A0A0N0GZK3"/>
<dbReference type="PATRIC" id="fig|66876.3.peg.3856"/>
<feature type="domain" description="Type 2A encapsulin shell protein SrpI-like" evidence="2">
    <location>
        <begin position="25"/>
        <end position="51"/>
    </location>
</feature>